<keyword evidence="1" id="KW-0677">Repeat</keyword>
<feature type="domain" description="AAA+ ATPase" evidence="4">
    <location>
        <begin position="303"/>
        <end position="443"/>
    </location>
</feature>
<feature type="domain" description="AAA+ ATPase" evidence="4">
    <location>
        <begin position="576"/>
        <end position="715"/>
    </location>
</feature>
<reference evidence="5" key="1">
    <citation type="submission" date="2021-06" db="EMBL/GenBank/DDBJ databases">
        <authorList>
            <person name="Hodson N. C."/>
            <person name="Mongue J. A."/>
            <person name="Jaron S. K."/>
        </authorList>
    </citation>
    <scope>NUCLEOTIDE SEQUENCE</scope>
</reference>
<name>A0A8J2LPH8_9HEXA</name>
<evidence type="ECO:0000259" key="4">
    <source>
        <dbReference type="SMART" id="SM00382"/>
    </source>
</evidence>
<comment type="caution">
    <text evidence="5">The sequence shown here is derived from an EMBL/GenBank/DDBJ whole genome shotgun (WGS) entry which is preliminary data.</text>
</comment>
<dbReference type="InterPro" id="IPR050168">
    <property type="entry name" value="AAA_ATPase_domain"/>
</dbReference>
<dbReference type="InterPro" id="IPR003959">
    <property type="entry name" value="ATPase_AAA_core"/>
</dbReference>
<sequence>MSAKKKAKSPWYDCGKCGQRLLSLFATKHNDLNCGTIFPIIENGVLVSTVSKVPSNSKISQLPFINSPMGLSTVFLSDDIIQECKFETFSWVLVKTVAGSQNEAEEERVPNAVQVWPIPDQAASQNTPHVILTSDALVANCIALGSPVSISKLNQIIFNPAKLVGVILKGNCEVDEERFCDTVKRKLRYRTIASGNCFKTRFYSEVVEFQVQSISGLHSDTDTLTRKFEHLNCSGDDIKSEISAEYFEVCSDTKIFIERDIEKKDDPALPLNPLTLDDVGGMDTGVNELTSFIKYTFSTSDDFSHGVLIYGLVGTGKTLLWKAVCNTLKINPIVMRDFEVTAELQHMFSRKHSATSLEDAFYKAMSNQPAAIIIENLEVYAPASSSTRGNQLANFSWKLRSLMPSLRNTKVIVMATTANVDMIDPVLRAANSFEKEIETPVPSVIQREDICFKILNRMKHNLTSEQIKAIALSTHGYVGADLRGLFTQAAITLVREKFVENATSEDTIFAEPFSNKHVQEAMKTVHPSAMKSVLVDVPDVRWDDIGGQKELKFKLKQAIEWPLKHPEAFDRLGISPPKGILMYGPPGCSKTMIAKAIATESGLNFISVKGSELFSKWVGESEKAVQKIFHKAKQVAPCVVFFDEIDSLGGERGSSSSGASNVHERVLAQLLVEIDGVEPLKEVTIVAATNRPDIIDQALLRPGRLDRIIYVPLPDAEAREEILKIWFRKMPVNPNVDVKPLVKLTEGYSGAELTAVCHEAALHALDENIKATVINESHFQLALKTVKPRISKEQLLFYEEYNTKLKVV</sequence>
<proteinExistence type="predicted"/>
<dbReference type="Proteomes" id="UP000708208">
    <property type="component" value="Unassembled WGS sequence"/>
</dbReference>
<dbReference type="InterPro" id="IPR041569">
    <property type="entry name" value="AAA_lid_3"/>
</dbReference>
<accession>A0A8J2LPH8</accession>
<dbReference type="EMBL" id="CAJVCH010570926">
    <property type="protein sequence ID" value="CAG7836209.1"/>
    <property type="molecule type" value="Genomic_DNA"/>
</dbReference>
<evidence type="ECO:0000256" key="2">
    <source>
        <dbReference type="ARBA" id="ARBA00022741"/>
    </source>
</evidence>
<evidence type="ECO:0000313" key="5">
    <source>
        <dbReference type="EMBL" id="CAG7836209.1"/>
    </source>
</evidence>
<dbReference type="GO" id="GO:0005524">
    <property type="term" value="F:ATP binding"/>
    <property type="evidence" value="ECO:0007669"/>
    <property type="project" value="UniProtKB-KW"/>
</dbReference>
<keyword evidence="2" id="KW-0547">Nucleotide-binding</keyword>
<protein>
    <recommendedName>
        <fullName evidence="4">AAA+ ATPase domain-containing protein</fullName>
    </recommendedName>
</protein>
<organism evidence="5 6">
    <name type="scientific">Allacma fusca</name>
    <dbReference type="NCBI Taxonomy" id="39272"/>
    <lineage>
        <taxon>Eukaryota</taxon>
        <taxon>Metazoa</taxon>
        <taxon>Ecdysozoa</taxon>
        <taxon>Arthropoda</taxon>
        <taxon>Hexapoda</taxon>
        <taxon>Collembola</taxon>
        <taxon>Symphypleona</taxon>
        <taxon>Sminthuridae</taxon>
        <taxon>Allacma</taxon>
    </lineage>
</organism>
<dbReference type="Pfam" id="PF00004">
    <property type="entry name" value="AAA"/>
    <property type="match status" value="2"/>
</dbReference>
<evidence type="ECO:0000256" key="3">
    <source>
        <dbReference type="ARBA" id="ARBA00022840"/>
    </source>
</evidence>
<evidence type="ECO:0000256" key="1">
    <source>
        <dbReference type="ARBA" id="ARBA00022737"/>
    </source>
</evidence>
<dbReference type="OrthoDB" id="27435at2759"/>
<gene>
    <name evidence="5" type="ORF">AFUS01_LOCUS45476</name>
</gene>
<evidence type="ECO:0000313" key="6">
    <source>
        <dbReference type="Proteomes" id="UP000708208"/>
    </source>
</evidence>
<dbReference type="AlphaFoldDB" id="A0A8J2LPH8"/>
<dbReference type="InterPro" id="IPR003960">
    <property type="entry name" value="ATPase_AAA_CS"/>
</dbReference>
<dbReference type="GO" id="GO:0016887">
    <property type="term" value="F:ATP hydrolysis activity"/>
    <property type="evidence" value="ECO:0007669"/>
    <property type="project" value="InterPro"/>
</dbReference>
<dbReference type="PROSITE" id="PS00674">
    <property type="entry name" value="AAA"/>
    <property type="match status" value="1"/>
</dbReference>
<dbReference type="InterPro" id="IPR003593">
    <property type="entry name" value="AAA+_ATPase"/>
</dbReference>
<keyword evidence="6" id="KW-1185">Reference proteome</keyword>
<dbReference type="PANTHER" id="PTHR23077">
    <property type="entry name" value="AAA-FAMILY ATPASE"/>
    <property type="match status" value="1"/>
</dbReference>
<dbReference type="SMART" id="SM00382">
    <property type="entry name" value="AAA"/>
    <property type="match status" value="2"/>
</dbReference>
<dbReference type="CDD" id="cd19511">
    <property type="entry name" value="RecA-like_CDC48_r2-like"/>
    <property type="match status" value="1"/>
</dbReference>
<dbReference type="GO" id="GO:0005737">
    <property type="term" value="C:cytoplasm"/>
    <property type="evidence" value="ECO:0007669"/>
    <property type="project" value="TreeGrafter"/>
</dbReference>
<dbReference type="FunFam" id="1.10.8.60:FF:000069">
    <property type="entry name" value="spermatogenesis-associated protein 5 isoform X1"/>
    <property type="match status" value="1"/>
</dbReference>
<dbReference type="PANTHER" id="PTHR23077:SF27">
    <property type="entry name" value="ATPASE FAMILY GENE 2 PROTEIN HOMOLOG A"/>
    <property type="match status" value="1"/>
</dbReference>
<keyword evidence="3" id="KW-0067">ATP-binding</keyword>
<dbReference type="FunFam" id="3.40.50.300:FF:000661">
    <property type="entry name" value="calmodulin-interacting protein 111 isoform X1"/>
    <property type="match status" value="1"/>
</dbReference>
<dbReference type="Pfam" id="PF17862">
    <property type="entry name" value="AAA_lid_3"/>
    <property type="match status" value="1"/>
</dbReference>